<dbReference type="AlphaFoldDB" id="K4A9J0"/>
<comment type="similarity">
    <text evidence="1">Belongs to the proteasome subunit p55 family.</text>
</comment>
<evidence type="ECO:0000313" key="6">
    <source>
        <dbReference type="EnsemblPlants" id="KQK86148"/>
    </source>
</evidence>
<dbReference type="SMART" id="SM00088">
    <property type="entry name" value="PINT"/>
    <property type="match status" value="1"/>
</dbReference>
<dbReference type="InterPro" id="IPR036390">
    <property type="entry name" value="WH_DNA-bd_sf"/>
</dbReference>
<organism evidence="6 7">
    <name type="scientific">Setaria italica</name>
    <name type="common">Foxtail millet</name>
    <name type="synonym">Panicum italicum</name>
    <dbReference type="NCBI Taxonomy" id="4555"/>
    <lineage>
        <taxon>Eukaryota</taxon>
        <taxon>Viridiplantae</taxon>
        <taxon>Streptophyta</taxon>
        <taxon>Embryophyta</taxon>
        <taxon>Tracheophyta</taxon>
        <taxon>Spermatophyta</taxon>
        <taxon>Magnoliopsida</taxon>
        <taxon>Liliopsida</taxon>
        <taxon>Poales</taxon>
        <taxon>Poaceae</taxon>
        <taxon>PACMAD clade</taxon>
        <taxon>Panicoideae</taxon>
        <taxon>Panicodae</taxon>
        <taxon>Paniceae</taxon>
        <taxon>Cenchrinae</taxon>
        <taxon>Setaria</taxon>
    </lineage>
</organism>
<dbReference type="SUPFAM" id="SSF46785">
    <property type="entry name" value="Winged helix' DNA-binding domain"/>
    <property type="match status" value="1"/>
</dbReference>
<dbReference type="InterPro" id="IPR040134">
    <property type="entry name" value="PSMD12/CSN4"/>
</dbReference>
<dbReference type="FunFam" id="1.10.10.10:FF:000070">
    <property type="entry name" value="26S proteasome non-ATPase regulatory subunit 12"/>
    <property type="match status" value="1"/>
</dbReference>
<dbReference type="EnsemblPlants" id="KQK86148">
    <property type="protein sequence ID" value="KQK86148"/>
    <property type="gene ID" value="SETIT_035546mg"/>
</dbReference>
<dbReference type="eggNOG" id="KOG1498">
    <property type="taxonomic scope" value="Eukaryota"/>
</dbReference>
<evidence type="ECO:0000256" key="2">
    <source>
        <dbReference type="ARBA" id="ARBA00022942"/>
    </source>
</evidence>
<keyword evidence="4" id="KW-1133">Transmembrane helix</keyword>
<dbReference type="STRING" id="4555.K4A9J0"/>
<comment type="subunit">
    <text evidence="3">Component of the 19S regulatory particle (RP/PA700) lid subcomplex of the 26S proteasome. The 26S proteasome is composed of a core protease (CP), known as the 20S proteasome, capped at one or both ends by the 19S regulatory particle (RP/PA700). The RP/PA700 complex is composed of at least 17 different subunits in two subcomplexes, the base and the lid, which form the portions proximal and distal to the 20S proteolytic core, respectively.</text>
</comment>
<dbReference type="Gramene" id="KQK86148">
    <property type="protein sequence ID" value="KQK86148"/>
    <property type="gene ID" value="SETIT_035546mg"/>
</dbReference>
<feature type="domain" description="PCI" evidence="5">
    <location>
        <begin position="233"/>
        <end position="427"/>
    </location>
</feature>
<gene>
    <name evidence="6" type="primary">LOC101778101</name>
</gene>
<dbReference type="Proteomes" id="UP000004995">
    <property type="component" value="Unassembled WGS sequence"/>
</dbReference>
<reference evidence="7" key="1">
    <citation type="journal article" date="2012" name="Nat. Biotechnol.">
        <title>Reference genome sequence of the model plant Setaria.</title>
        <authorList>
            <person name="Bennetzen J.L."/>
            <person name="Schmutz J."/>
            <person name="Wang H."/>
            <person name="Percifield R."/>
            <person name="Hawkins J."/>
            <person name="Pontaroli A.C."/>
            <person name="Estep M."/>
            <person name="Feng L."/>
            <person name="Vaughn J.N."/>
            <person name="Grimwood J."/>
            <person name="Jenkins J."/>
            <person name="Barry K."/>
            <person name="Lindquist E."/>
            <person name="Hellsten U."/>
            <person name="Deshpande S."/>
            <person name="Wang X."/>
            <person name="Wu X."/>
            <person name="Mitros T."/>
            <person name="Triplett J."/>
            <person name="Yang X."/>
            <person name="Ye C.Y."/>
            <person name="Mauro-Herrera M."/>
            <person name="Wang L."/>
            <person name="Li P."/>
            <person name="Sharma M."/>
            <person name="Sharma R."/>
            <person name="Ronald P.C."/>
            <person name="Panaud O."/>
            <person name="Kellogg E.A."/>
            <person name="Brutnell T.P."/>
            <person name="Doust A.N."/>
            <person name="Tuskan G.A."/>
            <person name="Rokhsar D."/>
            <person name="Devos K.M."/>
        </authorList>
    </citation>
    <scope>NUCLEOTIDE SEQUENCE [LARGE SCALE GENOMIC DNA]</scope>
    <source>
        <strain evidence="7">cv. Yugu1</strain>
    </source>
</reference>
<evidence type="ECO:0000256" key="4">
    <source>
        <dbReference type="SAM" id="Phobius"/>
    </source>
</evidence>
<keyword evidence="4" id="KW-0812">Transmembrane</keyword>
<accession>K4A9J0</accession>
<proteinExistence type="inferred from homology"/>
<dbReference type="GO" id="GO:0005737">
    <property type="term" value="C:cytoplasm"/>
    <property type="evidence" value="ECO:0000318"/>
    <property type="project" value="GO_Central"/>
</dbReference>
<evidence type="ECO:0000313" key="7">
    <source>
        <dbReference type="Proteomes" id="UP000004995"/>
    </source>
</evidence>
<evidence type="ECO:0000256" key="1">
    <source>
        <dbReference type="ARBA" id="ARBA00006397"/>
    </source>
</evidence>
<dbReference type="OMA" id="AENEMFK"/>
<evidence type="ECO:0000259" key="5">
    <source>
        <dbReference type="PROSITE" id="PS50250"/>
    </source>
</evidence>
<dbReference type="Pfam" id="PF22241">
    <property type="entry name" value="PSMD12-CSN4_N"/>
    <property type="match status" value="2"/>
</dbReference>
<dbReference type="Pfam" id="PF01399">
    <property type="entry name" value="PCI"/>
    <property type="match status" value="1"/>
</dbReference>
<dbReference type="PANTHER" id="PTHR10855:SF1">
    <property type="entry name" value="26S PROTEASOME NON-ATPASE REGULATORY SUBUNIT 12"/>
    <property type="match status" value="1"/>
</dbReference>
<evidence type="ECO:0000256" key="3">
    <source>
        <dbReference type="ARBA" id="ARBA00064920"/>
    </source>
</evidence>
<dbReference type="PANTHER" id="PTHR10855">
    <property type="entry name" value="26S PROTEASOME NON-ATPASE REGULATORY SUBUNIT 12/COP9 SIGNALOSOME COMPLEX SUBUNIT 4"/>
    <property type="match status" value="1"/>
</dbReference>
<name>K4A9J0_SETIT</name>
<dbReference type="GO" id="GO:0005634">
    <property type="term" value="C:nucleus"/>
    <property type="evidence" value="ECO:0007669"/>
    <property type="project" value="UniProtKB-ARBA"/>
</dbReference>
<dbReference type="InterPro" id="IPR036388">
    <property type="entry name" value="WH-like_DNA-bd_sf"/>
</dbReference>
<keyword evidence="2" id="KW-0647">Proteasome</keyword>
<dbReference type="GO" id="GO:0008541">
    <property type="term" value="C:proteasome regulatory particle, lid subcomplex"/>
    <property type="evidence" value="ECO:0000318"/>
    <property type="project" value="GO_Central"/>
</dbReference>
<feature type="transmembrane region" description="Helical" evidence="4">
    <location>
        <begin position="342"/>
        <end position="362"/>
    </location>
</feature>
<dbReference type="ExpressionAtlas" id="K4A9J0">
    <property type="expression patterns" value="baseline"/>
</dbReference>
<reference evidence="6" key="2">
    <citation type="submission" date="2018-08" db="UniProtKB">
        <authorList>
            <consortium name="EnsemblPlants"/>
        </authorList>
    </citation>
    <scope>IDENTIFICATION</scope>
    <source>
        <strain evidence="6">Yugu1</strain>
    </source>
</reference>
<dbReference type="InParanoid" id="K4A9J0"/>
<keyword evidence="4" id="KW-0472">Membrane</keyword>
<sequence>MEGDSTNLDAAIESLLNVEKQMRLAGDVAGTRKAVIDIVELCYKAGAWKTLNDQIVLLSKRRGQLKQAITAMVQKAMEYIDLTPDMDTRIELIKTLSSVSAGKIYVEIERARLIKRLAKIKEEQGKIDEAADLMQEVAVETFGSMAKTEKIAFILEQVRLCLDRQDYVRAQILSRKISTRVFEADPSKEKKKPKEGDNIVQDAPAEIPSLLELKRIYYEHMIRYYSHNNDYLEICRCYKAIYDIPAIKEDPAKWIPILRKICWYLVLAPHEPMQSSLLNATLEDKNLSEIPNFRLLLKQLVTMEVVQWTSLWEFFKSEYENEGGALGAKAPEDLKLRVIEHVLLSLVNVYLVILLYICLLNLNSCSVQNILVVSKYYARITLKRLADLLCLSLQEAEKHLSDMVNSKSLIAKIDRPMGVVSFRTAQDSNGVLNSWAMNLEKLLDLVEKSCHQIHKETMIHKAVLKA</sequence>
<dbReference type="InterPro" id="IPR000717">
    <property type="entry name" value="PCI_dom"/>
</dbReference>
<dbReference type="HOGENOM" id="CLU_033860_2_0_1"/>
<dbReference type="InterPro" id="IPR054559">
    <property type="entry name" value="PSMD12-CSN4-like_N"/>
</dbReference>
<dbReference type="FunCoup" id="K4A9J0">
    <property type="interactions" value="3094"/>
</dbReference>
<protein>
    <recommendedName>
        <fullName evidence="5">PCI domain-containing protein</fullName>
    </recommendedName>
</protein>
<keyword evidence="7" id="KW-1185">Reference proteome</keyword>
<dbReference type="PROSITE" id="PS50250">
    <property type="entry name" value="PCI"/>
    <property type="match status" value="1"/>
</dbReference>
<dbReference type="EMBL" id="AGNK02005283">
    <property type="status" value="NOT_ANNOTATED_CDS"/>
    <property type="molecule type" value="Genomic_DNA"/>
</dbReference>
<dbReference type="Pfam" id="PF18098">
    <property type="entry name" value="RPN5_C"/>
    <property type="match status" value="1"/>
</dbReference>
<dbReference type="Gene3D" id="1.10.10.10">
    <property type="entry name" value="Winged helix-like DNA-binding domain superfamily/Winged helix DNA-binding domain"/>
    <property type="match status" value="1"/>
</dbReference>
<dbReference type="InterPro" id="IPR040896">
    <property type="entry name" value="RPN5_C"/>
</dbReference>